<dbReference type="STRING" id="597456.A0A0L7QJU6"/>
<dbReference type="Proteomes" id="UP000053825">
    <property type="component" value="Unassembled WGS sequence"/>
</dbReference>
<feature type="coiled-coil region" evidence="1">
    <location>
        <begin position="15"/>
        <end position="60"/>
    </location>
</feature>
<feature type="coiled-coil region" evidence="1">
    <location>
        <begin position="156"/>
        <end position="225"/>
    </location>
</feature>
<gene>
    <name evidence="2" type="ORF">WH47_01417</name>
</gene>
<organism evidence="2 3">
    <name type="scientific">Habropoda laboriosa</name>
    <dbReference type="NCBI Taxonomy" id="597456"/>
    <lineage>
        <taxon>Eukaryota</taxon>
        <taxon>Metazoa</taxon>
        <taxon>Ecdysozoa</taxon>
        <taxon>Arthropoda</taxon>
        <taxon>Hexapoda</taxon>
        <taxon>Insecta</taxon>
        <taxon>Pterygota</taxon>
        <taxon>Neoptera</taxon>
        <taxon>Endopterygota</taxon>
        <taxon>Hymenoptera</taxon>
        <taxon>Apocrita</taxon>
        <taxon>Aculeata</taxon>
        <taxon>Apoidea</taxon>
        <taxon>Anthophila</taxon>
        <taxon>Apidae</taxon>
        <taxon>Habropoda</taxon>
    </lineage>
</organism>
<keyword evidence="1" id="KW-0175">Coiled coil</keyword>
<evidence type="ECO:0000256" key="1">
    <source>
        <dbReference type="SAM" id="Coils"/>
    </source>
</evidence>
<evidence type="ECO:0000313" key="3">
    <source>
        <dbReference type="Proteomes" id="UP000053825"/>
    </source>
</evidence>
<feature type="non-terminal residue" evidence="2">
    <location>
        <position position="1"/>
    </location>
</feature>
<protein>
    <submittedName>
        <fullName evidence="2">Laminin subunit alpha-2</fullName>
    </submittedName>
</protein>
<accession>A0A0L7QJU6</accession>
<proteinExistence type="predicted"/>
<keyword evidence="3" id="KW-1185">Reference proteome</keyword>
<sequence length="840" mass="99685">IENMDEIIKIQKDSIVMTQTELKELHQKLQEKIDNQDRTISQYEKEKKELLKQNELQIQTIGHLQNAVVEAKKCIDQMGHRTVSDSKKTEAIHLLTVYTEETQSQYNECFTEAARQDKLLELQRDAIHDLQQKISCMEYDHRLTITFVHITYYSILKTVQEQLEIHINDIQVLRNKVNTLMQSKCHLENKYLYMKKLWQEAEGKLQELRKEALKTERKAKIYEDKECQCKVEVKDKDCITQYIHNLNDLICNNKEQCKSLLYEHDLQTEIEILIKENEDMKRQLQKYKLDFDIIDKELKTERENDTYAQHISFELQKLKDTECCLQYENKQLKSELKKQTKKTDDLLEQLQSIQESGAKFEKLLKKLEDKQKQIKDLCSQITNNETVMEKQTEIIDELEKKLDIKSRQVEAYLSELNQAEEEMPTLYERIQSLKTMLKERSDDMAKLQADYEDNSILKMENSTFEDKTKEDVCQLQIMLKNVQMQLCFTENNYCRVTEDFNKTQEQLIKMTKREANLQECLTNMEKDYCSKLSSIEKEKGKLGECLDKLRDELEKIQRNYSSKHDEHNKLQDICKSYAEQINILKQQIEKEREKVKKIEESKHSIIQQLQECIEQNRVLVKEKTAVEQNNCEIISELQETHKSLLELKRECQLKSKSLACISAELTETAMSRSELCNQSQYVVSCIRIWMEEQREYVNKLSSKLKSQQQELLQFGFEKNSVLDEIKKLKRINHSLMQRLKRMYRHSSKNVRNVCVGCQILPQSLPVNTKYLSSQKKLNLTKTAQRISVCDNTWWFPKMKYIINELRKTNVECSENCFNRVNTDIRLEENHDCGYQSSTSK</sequence>
<feature type="coiled-coil region" evidence="1">
    <location>
        <begin position="263"/>
        <end position="297"/>
    </location>
</feature>
<feature type="coiled-coil region" evidence="1">
    <location>
        <begin position="539"/>
        <end position="608"/>
    </location>
</feature>
<dbReference type="EMBL" id="KQ415041">
    <property type="protein sequence ID" value="KOC58893.1"/>
    <property type="molecule type" value="Genomic_DNA"/>
</dbReference>
<name>A0A0L7QJU6_9HYME</name>
<dbReference type="OrthoDB" id="6350415at2759"/>
<dbReference type="AlphaFoldDB" id="A0A0L7QJU6"/>
<evidence type="ECO:0000313" key="2">
    <source>
        <dbReference type="EMBL" id="KOC58893.1"/>
    </source>
</evidence>
<reference evidence="2 3" key="1">
    <citation type="submission" date="2015-07" db="EMBL/GenBank/DDBJ databases">
        <title>The genome of Habropoda laboriosa.</title>
        <authorList>
            <person name="Pan H."/>
            <person name="Kapheim K."/>
        </authorList>
    </citation>
    <scope>NUCLEOTIDE SEQUENCE [LARGE SCALE GENOMIC DNA]</scope>
    <source>
        <strain evidence="2">0110345459</strain>
    </source>
</reference>
<feature type="coiled-coil region" evidence="1">
    <location>
        <begin position="329"/>
        <end position="450"/>
    </location>
</feature>